<name>A0A4R0FRM7_9ENTR</name>
<dbReference type="Proteomes" id="UP001330482">
    <property type="component" value="Chromosome"/>
</dbReference>
<dbReference type="GO" id="GO:0004519">
    <property type="term" value="F:endonuclease activity"/>
    <property type="evidence" value="ECO:0007669"/>
    <property type="project" value="UniProtKB-KW"/>
</dbReference>
<evidence type="ECO:0000313" key="3">
    <source>
        <dbReference type="EMBL" id="TCB85660.1"/>
    </source>
</evidence>
<dbReference type="EMBL" id="SJOO01000026">
    <property type="protein sequence ID" value="TCB85660.1"/>
    <property type="molecule type" value="Genomic_DNA"/>
</dbReference>
<proteinExistence type="predicted"/>
<dbReference type="InterPro" id="IPR028904">
    <property type="entry name" value="Tox-REase-5_dom"/>
</dbReference>
<evidence type="ECO:0000313" key="5">
    <source>
        <dbReference type="Proteomes" id="UP000291424"/>
    </source>
</evidence>
<dbReference type="OrthoDB" id="6894922at2"/>
<dbReference type="Proteomes" id="UP000291424">
    <property type="component" value="Unassembled WGS sequence"/>
</dbReference>
<evidence type="ECO:0000313" key="6">
    <source>
        <dbReference type="Proteomes" id="UP001330482"/>
    </source>
</evidence>
<evidence type="ECO:0000256" key="1">
    <source>
        <dbReference type="SAM" id="MobiDB-lite"/>
    </source>
</evidence>
<keyword evidence="4" id="KW-0255">Endonuclease</keyword>
<dbReference type="Pfam" id="PF15648">
    <property type="entry name" value="Tox-REase-5"/>
    <property type="match status" value="1"/>
</dbReference>
<feature type="domain" description="Tox-REase-5" evidence="2">
    <location>
        <begin position="91"/>
        <end position="187"/>
    </location>
</feature>
<protein>
    <submittedName>
        <fullName evidence="4">Restriction endonuclease fold toxin 5 domain-containing protein</fullName>
    </submittedName>
</protein>
<reference evidence="4 6" key="2">
    <citation type="submission" date="2024-01" db="EMBL/GenBank/DDBJ databases">
        <title>AV1 has a protective and therapeutic effect against plant viruses.</title>
        <authorList>
            <person name="Wang F."/>
        </authorList>
    </citation>
    <scope>NUCLEOTIDE SEQUENCE [LARGE SCALE GENOMIC DNA]</scope>
    <source>
        <strain evidence="4 6">AV1</strain>
    </source>
</reference>
<organism evidence="3 5">
    <name type="scientific">Enterobacter wuhouensis</name>
    <dbReference type="NCBI Taxonomy" id="2529381"/>
    <lineage>
        <taxon>Bacteria</taxon>
        <taxon>Pseudomonadati</taxon>
        <taxon>Pseudomonadota</taxon>
        <taxon>Gammaproteobacteria</taxon>
        <taxon>Enterobacterales</taxon>
        <taxon>Enterobacteriaceae</taxon>
        <taxon>Enterobacter</taxon>
    </lineage>
</organism>
<dbReference type="RefSeq" id="WP_131636016.1">
    <property type="nucleotide sequence ID" value="NZ_CP142124.1"/>
</dbReference>
<evidence type="ECO:0000259" key="2">
    <source>
        <dbReference type="Pfam" id="PF15648"/>
    </source>
</evidence>
<reference evidence="3 5" key="1">
    <citation type="submission" date="2019-02" db="EMBL/GenBank/DDBJ databases">
        <title>The draft genome of Enterobacter spp. strains.</title>
        <authorList>
            <person name="Wang C."/>
            <person name="Feng Y."/>
            <person name="Zong Z."/>
        </authorList>
    </citation>
    <scope>NUCLEOTIDE SEQUENCE [LARGE SCALE GENOMIC DNA]</scope>
    <source>
        <strain evidence="3 5">WCHEW120002</strain>
    </source>
</reference>
<dbReference type="AlphaFoldDB" id="A0A4R0FRM7"/>
<evidence type="ECO:0000313" key="4">
    <source>
        <dbReference type="EMBL" id="WRW30488.1"/>
    </source>
</evidence>
<feature type="region of interest" description="Disordered" evidence="1">
    <location>
        <begin position="1"/>
        <end position="21"/>
    </location>
</feature>
<accession>A0A4R0FRM7</accession>
<keyword evidence="4" id="KW-0540">Nuclease</keyword>
<keyword evidence="6" id="KW-1185">Reference proteome</keyword>
<gene>
    <name evidence="3" type="ORF">E0L20_23680</name>
    <name evidence="4" type="ORF">VPX56_17080</name>
</gene>
<keyword evidence="4" id="KW-0378">Hydrolase</keyword>
<dbReference type="EMBL" id="CP142124">
    <property type="protein sequence ID" value="WRW30488.1"/>
    <property type="molecule type" value="Genomic_DNA"/>
</dbReference>
<sequence>MSDIGSTFPVPSGRTGTFPQARGGRLGGVIGIIQELDSAREAYLVRMAEMEKVKAEAATMTKELSEEGCDQCVYTQGQVTLQNIEGWSDVSIAYQFYICQLPIHFPVMKIMEWTYGVAFDGFAPKECVLKESKANYDQFFDSNGDVKFFMTIKNFGEGLFIKQATAQNACAIKGMPPGKLEWYFMQPISAKYARIEFALEGLDINVIYKPMPLDYIKNIFPG</sequence>